<accession>A0A838XPE6</accession>
<dbReference type="Pfam" id="PF13550">
    <property type="entry name" value="Phage-tail_3"/>
    <property type="match status" value="1"/>
</dbReference>
<evidence type="ECO:0000259" key="2">
    <source>
        <dbReference type="Pfam" id="PF13550"/>
    </source>
</evidence>
<dbReference type="GO" id="GO:0016787">
    <property type="term" value="F:hydrolase activity"/>
    <property type="evidence" value="ECO:0007669"/>
    <property type="project" value="UniProtKB-KW"/>
</dbReference>
<organism evidence="4 5">
    <name type="scientific">Stappia taiwanensis</name>
    <dbReference type="NCBI Taxonomy" id="992267"/>
    <lineage>
        <taxon>Bacteria</taxon>
        <taxon>Pseudomonadati</taxon>
        <taxon>Pseudomonadota</taxon>
        <taxon>Alphaproteobacteria</taxon>
        <taxon>Hyphomicrobiales</taxon>
        <taxon>Stappiaceae</taxon>
        <taxon>Stappia</taxon>
    </lineage>
</organism>
<dbReference type="InterPro" id="IPR032876">
    <property type="entry name" value="J_dom"/>
</dbReference>
<dbReference type="Gene3D" id="3.20.20.80">
    <property type="entry name" value="Glycosidases"/>
    <property type="match status" value="1"/>
</dbReference>
<reference evidence="4 5" key="1">
    <citation type="submission" date="2020-07" db="EMBL/GenBank/DDBJ databases">
        <authorList>
            <person name="Li M."/>
        </authorList>
    </citation>
    <scope>NUCLEOTIDE SEQUENCE [LARGE SCALE GENOMIC DNA]</scope>
    <source>
        <strain evidence="4 5">DSM 23284</strain>
    </source>
</reference>
<sequence length="1303" mass="137750">MATLILAAAGKALGGALLGGFGALLGQAAGAVAGYAFDQALFGGSRTIEGRRLDDLSVQSSTEGAPLPMVYGRARLAGQIIWATRFEEVVQEESSGGKGGGPSATVRSYRYFANFAVALCAGPVARIGAVWADGKPLDLTGITCRFYHGDADQLPDPLIAARQGDTPAYRNTAYVVFERLPLEPFGDRLPQLTFEVIRTVEPLEQMVRAVTLIPGAGEFVYDPAVVTHSPRPGVSEEVNRVVLHAASNWTASLDELQALCPNLERVALVVAWFGDDLRCGSCTVTPRVEAKGGTTTGATWGVGGLSRYQAREVSQTGGRPAYGGTPSDASVIAAIRDLKARGLKVSLYPFLMMDVPAGNGLPDPYGGAEQAPHPWRGRMTASLAPGEPGSPDGSAVAAAEVAAFAGSAAPGQFSNWPAGTIRYVGPAEWSYRRFILHYAHLALAAGGVDAFLIGSEMRGLTRLRSGPGVYPFVTALKALAGDVKGLLGTAKVTYAADWTEYGGDVPEAGELRFPLDPLWADPAIDAVAIDAYFPLADQRHGGDPDGRTDPYDLDALRAHVAGGEDHDWYYASPEDRAAGLRTPITDGAHAKPWVFRAKDLKGWWSNPHVERVGGVELGAPTDWVPMSKPIWLSELGVPAVDAGANQPNVFHDAKSSESALPHFSNGGRDDLIQRRALEAVLSWWSGDHPRLGIGDNPLSPVYGGPMVDADRIYLWSWDARPYPAFPVKTDLWSDGDNWRTGHWLTGRLGGATLEGMIRLLAEDFGVPADVFRCAGLSGTLDGMTVAGPVALRSVLMPLLDALGAVAVDQGAVIAFRPAWSPPVATLSADGIAEPEAGAALVSIRRAQDADLPAEIRVAARDSGRDHRRFLVSSRRREGHSRRVEDLDLGGSVDPGRARALADRLLARRWSEREEVTLALPPGRLDIEPGDVVTLAADPVLGSTAPVDMRIEAVEEGLLRRLRARRVMPPPRADGKARGGEARPRAVRGAIGAAELLILDLPPLPDDPAPHAPRMAAFAVPWPGALDVYRAQAGAPPSLHARIDAPAILGTTKAALAPGPLGVWDRAARLEVELHGGTLSSRARLDVLGGVNSLAVHAPGGGIEIIQFQTAELIGPRRYLLKGLLRGLLGTDAGAAAGAPEGAGVLLLNEALVTLPLSRDELGLPFDYTAVPSGAPLDSPARADLSHTASGLGLMPFSPVHLKARRQADGAVSFSWIRRTRTAGDGWIGTDVPLGEEREAYRVELLGSGAVPLVSREVETTSLRLDPAEELALFGAVQSSFTLRLRQLSAVMGNGLPATATLQL</sequence>
<evidence type="ECO:0000259" key="1">
    <source>
        <dbReference type="Pfam" id="PF13547"/>
    </source>
</evidence>
<dbReference type="InterPro" id="IPR017853">
    <property type="entry name" value="GH"/>
</dbReference>
<name>A0A838XPE6_9HYPH</name>
<evidence type="ECO:0000313" key="5">
    <source>
        <dbReference type="Proteomes" id="UP000559404"/>
    </source>
</evidence>
<keyword evidence="4" id="KW-0378">Hydrolase</keyword>
<protein>
    <submittedName>
        <fullName evidence="4">Glycoside hydrolase/phage tail family protein</fullName>
    </submittedName>
</protein>
<feature type="domain" description="Tip attachment protein J" evidence="2">
    <location>
        <begin position="792"/>
        <end position="954"/>
    </location>
</feature>
<keyword evidence="5" id="KW-1185">Reference proteome</keyword>
<reference evidence="4 5" key="2">
    <citation type="submission" date="2020-08" db="EMBL/GenBank/DDBJ databases">
        <title>Stappia taiwanensis sp. nov., isolated from a coastal thermal spring.</title>
        <authorList>
            <person name="Kampfer P."/>
        </authorList>
    </citation>
    <scope>NUCLEOTIDE SEQUENCE [LARGE SCALE GENOMIC DNA]</scope>
    <source>
        <strain evidence="4 5">DSM 23284</strain>
    </source>
</reference>
<dbReference type="SUPFAM" id="SSF51445">
    <property type="entry name" value="(Trans)glycosidases"/>
    <property type="match status" value="1"/>
</dbReference>
<dbReference type="EMBL" id="JACEON010000003">
    <property type="protein sequence ID" value="MBA4610931.1"/>
    <property type="molecule type" value="Genomic_DNA"/>
</dbReference>
<feature type="domain" description="GTA TIM-barrel-like" evidence="1">
    <location>
        <begin position="429"/>
        <end position="726"/>
    </location>
</feature>
<dbReference type="RefSeq" id="WP_181759121.1">
    <property type="nucleotide sequence ID" value="NZ_BMCR01000004.1"/>
</dbReference>
<dbReference type="Pfam" id="PF23666">
    <property type="entry name" value="Rcc01698_C"/>
    <property type="match status" value="1"/>
</dbReference>
<proteinExistence type="predicted"/>
<comment type="caution">
    <text evidence="4">The sequence shown here is derived from an EMBL/GenBank/DDBJ whole genome shotgun (WGS) entry which is preliminary data.</text>
</comment>
<dbReference type="Proteomes" id="UP000559404">
    <property type="component" value="Unassembled WGS sequence"/>
</dbReference>
<evidence type="ECO:0000313" key="4">
    <source>
        <dbReference type="EMBL" id="MBA4610931.1"/>
    </source>
</evidence>
<dbReference type="CDD" id="cd19607">
    <property type="entry name" value="GTA_TIM-barrel-like"/>
    <property type="match status" value="1"/>
</dbReference>
<dbReference type="Pfam" id="PF13547">
    <property type="entry name" value="GTA_TIM"/>
    <property type="match status" value="1"/>
</dbReference>
<dbReference type="InterPro" id="IPR025195">
    <property type="entry name" value="GTA_TIM_dom"/>
</dbReference>
<dbReference type="InterPro" id="IPR056490">
    <property type="entry name" value="Rcc01698_C"/>
</dbReference>
<gene>
    <name evidence="4" type="ORF">H1W37_04660</name>
</gene>
<evidence type="ECO:0000259" key="3">
    <source>
        <dbReference type="Pfam" id="PF23666"/>
    </source>
</evidence>
<feature type="domain" description="Rcc01698-like C-terminal" evidence="3">
    <location>
        <begin position="1046"/>
        <end position="1144"/>
    </location>
</feature>